<name>A0ABN7WZY2_GIGMA</name>
<gene>
    <name evidence="1" type="ORF">GMARGA_LOCUS36499</name>
</gene>
<sequence>MESKENIKSNEKLELYNIYNVKIESEDYIELIEERSLNSNEDLEIHNIYNVKIESKDNNEPIEVCSQILLDALVISQTFGSWDKLDHFISSYAKSQNFVSVICESEYKDGICQNHRYACEYQGHSGTSKTNIAKNQQQTQSKYMGCYWKVHASCPKMTEELKSLL</sequence>
<proteinExistence type="predicted"/>
<feature type="non-terminal residue" evidence="1">
    <location>
        <position position="165"/>
    </location>
</feature>
<dbReference type="EMBL" id="CAJVQB010072147">
    <property type="protein sequence ID" value="CAG8843350.1"/>
    <property type="molecule type" value="Genomic_DNA"/>
</dbReference>
<dbReference type="Proteomes" id="UP000789901">
    <property type="component" value="Unassembled WGS sequence"/>
</dbReference>
<comment type="caution">
    <text evidence="1">The sequence shown here is derived from an EMBL/GenBank/DDBJ whole genome shotgun (WGS) entry which is preliminary data.</text>
</comment>
<accession>A0ABN7WZY2</accession>
<evidence type="ECO:0000313" key="1">
    <source>
        <dbReference type="EMBL" id="CAG8843350.1"/>
    </source>
</evidence>
<organism evidence="1 2">
    <name type="scientific">Gigaspora margarita</name>
    <dbReference type="NCBI Taxonomy" id="4874"/>
    <lineage>
        <taxon>Eukaryota</taxon>
        <taxon>Fungi</taxon>
        <taxon>Fungi incertae sedis</taxon>
        <taxon>Mucoromycota</taxon>
        <taxon>Glomeromycotina</taxon>
        <taxon>Glomeromycetes</taxon>
        <taxon>Diversisporales</taxon>
        <taxon>Gigasporaceae</taxon>
        <taxon>Gigaspora</taxon>
    </lineage>
</organism>
<protein>
    <submittedName>
        <fullName evidence="1">15106_t:CDS:1</fullName>
    </submittedName>
</protein>
<evidence type="ECO:0000313" key="2">
    <source>
        <dbReference type="Proteomes" id="UP000789901"/>
    </source>
</evidence>
<reference evidence="1 2" key="1">
    <citation type="submission" date="2021-06" db="EMBL/GenBank/DDBJ databases">
        <authorList>
            <person name="Kallberg Y."/>
            <person name="Tangrot J."/>
            <person name="Rosling A."/>
        </authorList>
    </citation>
    <scope>NUCLEOTIDE SEQUENCE [LARGE SCALE GENOMIC DNA]</scope>
    <source>
        <strain evidence="1 2">120-4 pot B 10/14</strain>
    </source>
</reference>
<keyword evidence="2" id="KW-1185">Reference proteome</keyword>